<comment type="subunit">
    <text evidence="7">Component of the ribosome quality control complex (RQC).</text>
</comment>
<dbReference type="GO" id="GO:0008270">
    <property type="term" value="F:zinc ion binding"/>
    <property type="evidence" value="ECO:0007669"/>
    <property type="project" value="UniProtKB-KW"/>
</dbReference>
<evidence type="ECO:0000313" key="12">
    <source>
        <dbReference type="Proteomes" id="UP000070412"/>
    </source>
</evidence>
<dbReference type="InterPro" id="IPR039795">
    <property type="entry name" value="LTN1/Rkr1"/>
</dbReference>
<name>A0A834R680_SARSC</name>
<evidence type="ECO:0000256" key="1">
    <source>
        <dbReference type="ARBA" id="ARBA00007997"/>
    </source>
</evidence>
<dbReference type="Pfam" id="PF22958">
    <property type="entry name" value="Ltn1_1st"/>
    <property type="match status" value="1"/>
</dbReference>
<organism evidence="10">
    <name type="scientific">Sarcoptes scabiei</name>
    <name type="common">Itch mite</name>
    <name type="synonym">Acarus scabiei</name>
    <dbReference type="NCBI Taxonomy" id="52283"/>
    <lineage>
        <taxon>Eukaryota</taxon>
        <taxon>Metazoa</taxon>
        <taxon>Ecdysozoa</taxon>
        <taxon>Arthropoda</taxon>
        <taxon>Chelicerata</taxon>
        <taxon>Arachnida</taxon>
        <taxon>Acari</taxon>
        <taxon>Acariformes</taxon>
        <taxon>Sarcoptiformes</taxon>
        <taxon>Astigmata</taxon>
        <taxon>Psoroptidia</taxon>
        <taxon>Sarcoptoidea</taxon>
        <taxon>Sarcoptidae</taxon>
        <taxon>Sarcoptinae</taxon>
        <taxon>Sarcoptes</taxon>
    </lineage>
</organism>
<proteinExistence type="inferred from homology"/>
<dbReference type="EnsemblMetazoa" id="SSS_924s_mrna">
    <property type="protein sequence ID" value="KAF7489411.1"/>
    <property type="gene ID" value="SSS_924"/>
</dbReference>
<comment type="function">
    <text evidence="7">E3 ubiquitin-protein ligase. Component of the ribosome quality control complex (RQC), a ribosome-associated complex that mediates ubiquitination and extraction of incompletely synthesized nascent chains for proteasomal degradation.</text>
</comment>
<keyword evidence="4 7" id="KW-0862">Zinc</keyword>
<feature type="compositionally biased region" description="Polar residues" evidence="8">
    <location>
        <begin position="9"/>
        <end position="22"/>
    </location>
</feature>
<evidence type="ECO:0000313" key="11">
    <source>
        <dbReference type="EnsemblMetazoa" id="KAF7489411.1"/>
    </source>
</evidence>
<reference evidence="11" key="3">
    <citation type="submission" date="2022-06" db="UniProtKB">
        <authorList>
            <consortium name="EnsemblMetazoa"/>
        </authorList>
    </citation>
    <scope>IDENTIFICATION</scope>
</reference>
<keyword evidence="7" id="KW-0808">Transferase</keyword>
<evidence type="ECO:0000256" key="7">
    <source>
        <dbReference type="RuleBase" id="RU367090"/>
    </source>
</evidence>
<dbReference type="PANTHER" id="PTHR12389:SF0">
    <property type="entry name" value="E3 UBIQUITIN-PROTEIN LIGASE LISTERIN"/>
    <property type="match status" value="1"/>
</dbReference>
<dbReference type="GO" id="GO:0072344">
    <property type="term" value="P:rescue of stalled ribosome"/>
    <property type="evidence" value="ECO:0007669"/>
    <property type="project" value="UniProtKB-UniRule"/>
</dbReference>
<dbReference type="GO" id="GO:0005829">
    <property type="term" value="C:cytosol"/>
    <property type="evidence" value="ECO:0007669"/>
    <property type="project" value="UniProtKB-UniRule"/>
</dbReference>
<gene>
    <name evidence="10" type="primary">SSS_924g</name>
    <name evidence="10" type="ORF">SSS_924</name>
</gene>
<evidence type="ECO:0000259" key="9">
    <source>
        <dbReference type="PROSITE" id="PS50089"/>
    </source>
</evidence>
<dbReference type="SUPFAM" id="SSF54495">
    <property type="entry name" value="UBC-like"/>
    <property type="match status" value="1"/>
</dbReference>
<dbReference type="Gene3D" id="3.30.40.10">
    <property type="entry name" value="Zinc/RING finger domain, C3HC4 (zinc finger)"/>
    <property type="match status" value="1"/>
</dbReference>
<dbReference type="InterPro" id="IPR054477">
    <property type="entry name" value="LTN1_E3_ligase_6th"/>
</dbReference>
<evidence type="ECO:0000256" key="6">
    <source>
        <dbReference type="PROSITE-ProRule" id="PRU00175"/>
    </source>
</evidence>
<dbReference type="GO" id="GO:1990116">
    <property type="term" value="P:ribosome-associated ubiquitin-dependent protein catabolic process"/>
    <property type="evidence" value="ECO:0007669"/>
    <property type="project" value="UniProtKB-UniRule"/>
</dbReference>
<dbReference type="InterPro" id="IPR054476">
    <property type="entry name" value="Ltn1_N"/>
</dbReference>
<dbReference type="GO" id="GO:0061630">
    <property type="term" value="F:ubiquitin protein ligase activity"/>
    <property type="evidence" value="ECO:0007669"/>
    <property type="project" value="UniProtKB-UniRule"/>
</dbReference>
<dbReference type="GO" id="GO:0016567">
    <property type="term" value="P:protein ubiquitination"/>
    <property type="evidence" value="ECO:0007669"/>
    <property type="project" value="UniProtKB-UniPathway"/>
</dbReference>
<comment type="catalytic activity">
    <reaction evidence="7">
        <text>S-ubiquitinyl-[E2 ubiquitin-conjugating enzyme]-L-cysteine + [acceptor protein]-L-lysine = [E2 ubiquitin-conjugating enzyme]-L-cysteine + N(6)-ubiquitinyl-[acceptor protein]-L-lysine.</text>
        <dbReference type="EC" id="2.3.2.27"/>
    </reaction>
</comment>
<feature type="domain" description="RING-type" evidence="9">
    <location>
        <begin position="1904"/>
        <end position="1951"/>
    </location>
</feature>
<dbReference type="PANTHER" id="PTHR12389">
    <property type="entry name" value="ZINC FINGER PROTEIN 294"/>
    <property type="match status" value="1"/>
</dbReference>
<dbReference type="UniPathway" id="UPA00143"/>
<keyword evidence="7" id="KW-0479">Metal-binding</keyword>
<sequence length="1956" mass="230225">MSDPKARTKGNTKPSNSDRASRLLSNNQFISFSQASKTLSSVYNEGEPESKASMTDVEIDLDFKNVFRHLNKKDLTTQAKALENFIVLCKTKNSEDLLRIMKFWIRIYAKMTKSIDRNIRELAHSAQYQFMLAFDRDVIDIFADYFKNSRETSPLTSNLAIIMFTSYFDTDVNSSQKTFNHVYPDKESLEKFLLDNYSSILNHCLNLIFEKISYDSNEFHFLSSETLKHVKANDLICCLSAISAMINLMLSKYQSTKDSKIRDCLDNILFAFDEEFAKFDFKYKIKASESMKTDATNIEDGQLELSKKKKKKIMRENKKANQNQPEYCPYKPCPFWNHSTSPNNRQKRSFFQTLDSLIRLTTELVLMDTVFNNFQNTNSEVQGLCWIIGTHILNHSKIYRMIGEFNFNEWESNLRKFIANSFKMPGYVLDFGMKNFHLKHLVVLNGGKFQNYLTIFKWIDSDYEQNSIAITIKMILQFIKVYANYRTESHLKSFIFYILAIEEALKKSVLFKEIEFLIELYFNLLIIFFEEISQFNAEISDENIIEIKKAIDSIGTILNEAISNRNILLIKGQVFRYHLISMHEIDHYLRENHSDNLHRLFQKLFGEIYSRFAHEFDSNPNGVLRLFSESILHKDSDYFCMEFHLSEKDLDFEKKLFRMWKDNIHSITTSSTTVSFDSDDKLEKKKLGAICREFDYQILDCGRKKSAIQLSEAEISMKLLPDSESTLDFLLEKVLNYLRQRFEDSLRGDSSSTDSVTFQQIYLPLCYLQNISRLMPNKIDLAKLYDFLLIAKKLCYSKQNRSQQYKISALIIAKIIEIFLMISNLLECETLPESICLDEPYEFCLIAQHLLKLSSFSLSDGMKKTIEHWKNSIVKFSKTDSLKHMLSNLVDSVFVDSDNGIEKSIFLVFISTISDYKFHDIMSETLENLLLYYQNLDCHRLISQQFYRNLIRISKNCYSKLIMSDYGASKNFVIIFVKNSKIIMKKITEIMSLKDFDSIEHLDPFLDDCRDLLFIWFEWMFDHHTECQDPIIQLIKIDLNSLVEFFIDNRFKNGFAPDVLENFIDKIYDFLLSKCEEPNFNTLIIQSLRAIDSIMEKKFKEIRMNNDFSRFKHLYLEENFEHQILELSRILDECSESSEIKMNLPTWRDVVGNIQLLNANRLRLCLYSKIINLHEFESEEIIEIFLSFYRDFYFLQIISSIISEENSFAQFPQTKESSSIAKIDYEKIKEEFSEYLNKRFKKSLSFFYKKICEKSNSSEFLKNLAAKSNHNQFYDLLEILEILYSDKEDFILDSLRQLTESITNVEMSCGDENDQNAETIVESFESFSDIDLKNLCEFIIKLAIIFHRYQSDKMSSLRQPLLRTLMKLSTSDILDRMKQFTQFSKINGLNFVLHWILAELLKQSVVLMNDYDISVYKFNLEIFRAQRKFFLNYKTNFDNKSTEIVDYVNDSSAYHLFNLLWPLFLNLSDSYARKPWLDQFMIEFSNILVIGIDEKCMKDMALFELNQSLLVHNEHSVQERQFRLLKLEKDSLPKSRFLFTKNNYHQYIFDHVVPMLLNEVPSVQFTAYHLIVMAVKSTDWVIESDPKIASKDPIQSDGTNLTVSELTDLNDDLADFCAPPEFLILTLENLFKNTESGGLNSQTSLIFLLIWSIYLTLLQSLDNRQVRFDLLEYILDKQLHVQLLENLFLMMYHSSDDSESKRKNADLEEDEVFFNQVLHSCKQPIGEIDFLENPLKFRNFVVDRRFGIARSALYVYRQCLITIPNIVRSWYQMVKAPQKSLVQQITKKHFTGSLISKELNQIRKTDREELGNFKIMIISSINEINAVYQCNQIQFFLKFEFPLDYPLSPVEIKFTKPNDVSNEICLKWVQRLKLFLHKMNCSLIEGIIMIKPNMDRFFEGFEECIICLFVLQPGNGQLPRFTCYQCRKKYHISCIRKWFRTNHTPSCPQCKFVFKV</sequence>
<dbReference type="EC" id="2.3.2.27" evidence="7"/>
<protein>
    <recommendedName>
        <fullName evidence="2 7">E3 ubiquitin-protein ligase listerin</fullName>
        <ecNumber evidence="7">2.3.2.27</ecNumber>
    </recommendedName>
    <alternativeName>
        <fullName evidence="5 7">RING-type E3 ubiquitin transferase listerin</fullName>
    </alternativeName>
</protein>
<dbReference type="OrthoDB" id="6108at2759"/>
<keyword evidence="3 6" id="KW-0863">Zinc-finger</keyword>
<evidence type="ECO:0000256" key="5">
    <source>
        <dbReference type="ARBA" id="ARBA00032366"/>
    </source>
</evidence>
<dbReference type="InterPro" id="IPR054478">
    <property type="entry name" value="LTN1_UBC"/>
</dbReference>
<dbReference type="InterPro" id="IPR016135">
    <property type="entry name" value="UBQ-conjugating_enzyme/RWD"/>
</dbReference>
<dbReference type="GO" id="GO:1990112">
    <property type="term" value="C:RQC complex"/>
    <property type="evidence" value="ECO:0007669"/>
    <property type="project" value="UniProtKB-UniRule"/>
</dbReference>
<reference evidence="10" key="2">
    <citation type="submission" date="2020-01" db="EMBL/GenBank/DDBJ databases">
        <authorList>
            <person name="Korhonen P.K.K."/>
            <person name="Guangxu M.G."/>
            <person name="Wang T.W."/>
            <person name="Stroehlein A.J.S."/>
            <person name="Young N.D."/>
            <person name="Ang C.-S.A."/>
            <person name="Fernando D.W.F."/>
            <person name="Lu H.L."/>
            <person name="Taylor S.T."/>
            <person name="Ehtesham M.E.M."/>
            <person name="Najaraj S.H.N."/>
            <person name="Harsha G.H.G."/>
            <person name="Madugundu A.M."/>
            <person name="Renuse S.R."/>
            <person name="Holt D.H."/>
            <person name="Pandey A.P."/>
            <person name="Papenfuss A.P."/>
            <person name="Gasser R.B.G."/>
            <person name="Fischer K.F."/>
        </authorList>
    </citation>
    <scope>NUCLEOTIDE SEQUENCE</scope>
    <source>
        <strain evidence="10">SSS_KF_BRIS2020</strain>
    </source>
</reference>
<keyword evidence="7" id="KW-0833">Ubl conjugation pathway</keyword>
<feature type="region of interest" description="Disordered" evidence="8">
    <location>
        <begin position="1"/>
        <end position="22"/>
    </location>
</feature>
<dbReference type="InterPro" id="IPR013083">
    <property type="entry name" value="Znf_RING/FYVE/PHD"/>
</dbReference>
<evidence type="ECO:0000256" key="8">
    <source>
        <dbReference type="SAM" id="MobiDB-lite"/>
    </source>
</evidence>
<dbReference type="GO" id="GO:0043023">
    <property type="term" value="F:ribosomal large subunit binding"/>
    <property type="evidence" value="ECO:0007669"/>
    <property type="project" value="TreeGrafter"/>
</dbReference>
<evidence type="ECO:0000256" key="4">
    <source>
        <dbReference type="ARBA" id="ARBA00022833"/>
    </source>
</evidence>
<dbReference type="InterPro" id="IPR001841">
    <property type="entry name" value="Znf_RING"/>
</dbReference>
<keyword evidence="12" id="KW-1185">Reference proteome</keyword>
<dbReference type="Proteomes" id="UP000070412">
    <property type="component" value="Unassembled WGS sequence"/>
</dbReference>
<dbReference type="SUPFAM" id="SSF57850">
    <property type="entry name" value="RING/U-box"/>
    <property type="match status" value="1"/>
</dbReference>
<evidence type="ECO:0000313" key="10">
    <source>
        <dbReference type="EMBL" id="KAF7489411.1"/>
    </source>
</evidence>
<comment type="pathway">
    <text evidence="7">Protein modification; protein ubiquitination.</text>
</comment>
<dbReference type="Pfam" id="PF22999">
    <property type="entry name" value="LTN1_E3_ligase_6th"/>
    <property type="match status" value="1"/>
</dbReference>
<reference evidence="12" key="1">
    <citation type="journal article" date="2020" name="PLoS Negl. Trop. Dis.">
        <title>High-quality nuclear genome for Sarcoptes scabiei-A critical resource for a neglected parasite.</title>
        <authorList>
            <person name="Korhonen P.K."/>
            <person name="Gasser R.B."/>
            <person name="Ma G."/>
            <person name="Wang T."/>
            <person name="Stroehlein A.J."/>
            <person name="Young N.D."/>
            <person name="Ang C.S."/>
            <person name="Fernando D.D."/>
            <person name="Lu H.C."/>
            <person name="Taylor S."/>
            <person name="Reynolds S.L."/>
            <person name="Mofiz E."/>
            <person name="Najaraj S.H."/>
            <person name="Gowda H."/>
            <person name="Madugundu A."/>
            <person name="Renuse S."/>
            <person name="Holt D."/>
            <person name="Pandey A."/>
            <person name="Papenfuss A.T."/>
            <person name="Fischer K."/>
        </authorList>
    </citation>
    <scope>NUCLEOTIDE SEQUENCE [LARGE SCALE GENOMIC DNA]</scope>
</reference>
<dbReference type="EMBL" id="WVUK01000065">
    <property type="protein sequence ID" value="KAF7489411.1"/>
    <property type="molecule type" value="Genomic_DNA"/>
</dbReference>
<dbReference type="PROSITE" id="PS50089">
    <property type="entry name" value="ZF_RING_2"/>
    <property type="match status" value="1"/>
</dbReference>
<evidence type="ECO:0000256" key="2">
    <source>
        <dbReference type="ARBA" id="ARBA00017157"/>
    </source>
</evidence>
<evidence type="ECO:0000256" key="3">
    <source>
        <dbReference type="ARBA" id="ARBA00022771"/>
    </source>
</evidence>
<dbReference type="Pfam" id="PF23009">
    <property type="entry name" value="UBC_like"/>
    <property type="match status" value="1"/>
</dbReference>
<accession>A0A834R680</accession>
<comment type="similarity">
    <text evidence="1 7">Belongs to the LTN1 family.</text>
</comment>